<organism evidence="12 13">
    <name type="scientific">Tilletiaria anomala (strain ATCC 24038 / CBS 436.72 / UBC 951)</name>
    <dbReference type="NCBI Taxonomy" id="1037660"/>
    <lineage>
        <taxon>Eukaryota</taxon>
        <taxon>Fungi</taxon>
        <taxon>Dikarya</taxon>
        <taxon>Basidiomycota</taxon>
        <taxon>Ustilaginomycotina</taxon>
        <taxon>Exobasidiomycetes</taxon>
        <taxon>Georgefischeriales</taxon>
        <taxon>Tilletiariaceae</taxon>
        <taxon>Tilletiaria</taxon>
    </lineage>
</organism>
<dbReference type="NCBIfam" id="TIGR01101">
    <property type="entry name" value="V_ATP_synt_F"/>
    <property type="match status" value="1"/>
</dbReference>
<dbReference type="Proteomes" id="UP000027361">
    <property type="component" value="Unassembled WGS sequence"/>
</dbReference>
<name>A0A066VHI4_TILAU</name>
<dbReference type="InterPro" id="IPR036906">
    <property type="entry name" value="ATPase_V1_fsu_sf"/>
</dbReference>
<keyword evidence="6 11" id="KW-0406">Ion transport</keyword>
<protein>
    <recommendedName>
        <fullName evidence="2 11">V-type proton ATPase subunit F</fullName>
    </recommendedName>
</protein>
<comment type="subunit">
    <text evidence="9">V-ATPase is a heteromultimeric enzyme composed of a peripheral catalytic V1 complex (components A to H) attached to an integral membrane V0 proton pore complex (components: a, c, c', c'', d, e, f and VOA1).</text>
</comment>
<evidence type="ECO:0000256" key="3">
    <source>
        <dbReference type="ARBA" id="ARBA00022448"/>
    </source>
</evidence>
<comment type="caution">
    <text evidence="12">The sequence shown here is derived from an EMBL/GenBank/DDBJ whole genome shotgun (WGS) entry which is preliminary data.</text>
</comment>
<dbReference type="PANTHER" id="PTHR13861">
    <property type="entry name" value="VACUOLAR ATP SYNTHASE SUBUNIT F"/>
    <property type="match status" value="1"/>
</dbReference>
<dbReference type="AlphaFoldDB" id="A0A066VHI4"/>
<evidence type="ECO:0000313" key="12">
    <source>
        <dbReference type="EMBL" id="KDN38040.1"/>
    </source>
</evidence>
<dbReference type="OrthoDB" id="10261947at2759"/>
<dbReference type="STRING" id="1037660.A0A066VHI4"/>
<dbReference type="InterPro" id="IPR008218">
    <property type="entry name" value="ATPase_V1-cplx_f_g_su"/>
</dbReference>
<keyword evidence="13" id="KW-1185">Reference proteome</keyword>
<dbReference type="OMA" id="IIICQHI"/>
<dbReference type="EMBL" id="JMSN01000125">
    <property type="protein sequence ID" value="KDN38040.1"/>
    <property type="molecule type" value="Genomic_DNA"/>
</dbReference>
<sequence length="124" mass="13549">MAALTGAAGAADRTLIALIADEDSTTGLLLAGIGNIDQHGKKNFFIVDSKTPTSEIEASFLEYTSERKDIAILLINQHIANKIRPIVDKYTQAFPALLEIPAKDHPYDPSKDSVLRRVQKLFGE</sequence>
<evidence type="ECO:0000256" key="10">
    <source>
        <dbReference type="ARBA" id="ARBA00046254"/>
    </source>
</evidence>
<keyword evidence="4" id="KW-0926">Vacuole</keyword>
<evidence type="ECO:0000256" key="2">
    <source>
        <dbReference type="ARBA" id="ARBA00013430"/>
    </source>
</evidence>
<dbReference type="Pfam" id="PF01990">
    <property type="entry name" value="ATP-synt_F"/>
    <property type="match status" value="1"/>
</dbReference>
<dbReference type="InterPro" id="IPR005772">
    <property type="entry name" value="ATPase_V1-cplx_fsu_euk"/>
</dbReference>
<gene>
    <name evidence="12" type="ORF">K437DRAFT_259554</name>
</gene>
<evidence type="ECO:0000256" key="1">
    <source>
        <dbReference type="ARBA" id="ARBA00010148"/>
    </source>
</evidence>
<comment type="subcellular location">
    <subcellularLocation>
        <location evidence="8">Vacuole membrane</location>
        <topology evidence="8">Peripheral membrane protein</topology>
        <orientation evidence="8">Cytoplasmic side</orientation>
    </subcellularLocation>
</comment>
<comment type="subunit">
    <text evidence="11">V-ATPase is a heteromultimeric enzyme made up of two complexes: the ATP-hydrolytic V1 complex and the proton translocation V0 complex.</text>
</comment>
<accession>A0A066VHI4</accession>
<evidence type="ECO:0000256" key="11">
    <source>
        <dbReference type="PIRNR" id="PIRNR015945"/>
    </source>
</evidence>
<evidence type="ECO:0000313" key="13">
    <source>
        <dbReference type="Proteomes" id="UP000027361"/>
    </source>
</evidence>
<keyword evidence="7" id="KW-0472">Membrane</keyword>
<keyword evidence="5 11" id="KW-0375">Hydrogen ion transport</keyword>
<comment type="similarity">
    <text evidence="1 11">Belongs to the V-ATPase F subunit family.</text>
</comment>
<dbReference type="GO" id="GO:0046961">
    <property type="term" value="F:proton-transporting ATPase activity, rotational mechanism"/>
    <property type="evidence" value="ECO:0007669"/>
    <property type="project" value="InterPro"/>
</dbReference>
<evidence type="ECO:0000256" key="7">
    <source>
        <dbReference type="ARBA" id="ARBA00023136"/>
    </source>
</evidence>
<proteinExistence type="inferred from homology"/>
<evidence type="ECO:0000256" key="8">
    <source>
        <dbReference type="ARBA" id="ARBA00029427"/>
    </source>
</evidence>
<reference evidence="12 13" key="1">
    <citation type="submission" date="2014-05" db="EMBL/GenBank/DDBJ databases">
        <title>Draft genome sequence of a rare smut relative, Tilletiaria anomala UBC 951.</title>
        <authorList>
            <consortium name="DOE Joint Genome Institute"/>
            <person name="Toome M."/>
            <person name="Kuo A."/>
            <person name="Henrissat B."/>
            <person name="Lipzen A."/>
            <person name="Tritt A."/>
            <person name="Yoshinaga Y."/>
            <person name="Zane M."/>
            <person name="Barry K."/>
            <person name="Grigoriev I.V."/>
            <person name="Spatafora J.W."/>
            <person name="Aimea M.C."/>
        </authorList>
    </citation>
    <scope>NUCLEOTIDE SEQUENCE [LARGE SCALE GENOMIC DNA]</scope>
    <source>
        <strain evidence="12 13">UBC 951</strain>
    </source>
</reference>
<dbReference type="SUPFAM" id="SSF159468">
    <property type="entry name" value="AtpF-like"/>
    <property type="match status" value="1"/>
</dbReference>
<dbReference type="FunFam" id="3.40.50.10580:FF:000002">
    <property type="entry name" value="V-type proton ATPase subunit F"/>
    <property type="match status" value="1"/>
</dbReference>
<dbReference type="Gene3D" id="3.40.50.10580">
    <property type="entry name" value="ATPase, V1 complex, subunit F"/>
    <property type="match status" value="1"/>
</dbReference>
<dbReference type="InParanoid" id="A0A066VHI4"/>
<evidence type="ECO:0000256" key="9">
    <source>
        <dbReference type="ARBA" id="ARBA00029477"/>
    </source>
</evidence>
<dbReference type="GO" id="GO:0033180">
    <property type="term" value="C:proton-transporting V-type ATPase, V1 domain"/>
    <property type="evidence" value="ECO:0007669"/>
    <property type="project" value="InterPro"/>
</dbReference>
<dbReference type="GeneID" id="25265311"/>
<dbReference type="RefSeq" id="XP_013240587.1">
    <property type="nucleotide sequence ID" value="XM_013385133.1"/>
</dbReference>
<evidence type="ECO:0000256" key="5">
    <source>
        <dbReference type="ARBA" id="ARBA00022781"/>
    </source>
</evidence>
<dbReference type="PANTHER" id="PTHR13861:SF2">
    <property type="entry name" value="V-TYPE PROTON ATPASE SUBUNIT F"/>
    <property type="match status" value="1"/>
</dbReference>
<dbReference type="HOGENOM" id="CLU_135754_0_0_1"/>
<evidence type="ECO:0000256" key="6">
    <source>
        <dbReference type="ARBA" id="ARBA00023065"/>
    </source>
</evidence>
<dbReference type="FunCoup" id="A0A066VHI4">
    <property type="interactions" value="218"/>
</dbReference>
<dbReference type="GO" id="GO:0000329">
    <property type="term" value="C:fungal-type vacuole membrane"/>
    <property type="evidence" value="ECO:0007669"/>
    <property type="project" value="TreeGrafter"/>
</dbReference>
<comment type="function">
    <text evidence="10 11">Subunit of the V1 complex of vacuolar(H+)-ATPase (V-ATPase), a multisubunit enzyme composed of a peripheral complex (V1) that hydrolyzes ATP and a membrane integral complex (V0) that translocates protons. V-ATPase is responsible for acidifying and maintaining the pH of intracellular compartments.</text>
</comment>
<keyword evidence="3 11" id="KW-0813">Transport</keyword>
<dbReference type="PIRSF" id="PIRSF015945">
    <property type="entry name" value="ATPase_V1_F_euk"/>
    <property type="match status" value="1"/>
</dbReference>
<evidence type="ECO:0000256" key="4">
    <source>
        <dbReference type="ARBA" id="ARBA00022554"/>
    </source>
</evidence>